<evidence type="ECO:0000313" key="3">
    <source>
        <dbReference type="Proteomes" id="UP000041314"/>
    </source>
</evidence>
<accession>A0A655BR60</accession>
<protein>
    <submittedName>
        <fullName evidence="1">Uncharacterized protein</fullName>
    </submittedName>
</protein>
<dbReference type="AlphaFoldDB" id="A0A655BR60"/>
<dbReference type="EMBL" id="CQPA01000008">
    <property type="protein sequence ID" value="CNT96687.1"/>
    <property type="molecule type" value="Genomic_DNA"/>
</dbReference>
<dbReference type="Proteomes" id="UP000042394">
    <property type="component" value="Unassembled WGS sequence"/>
</dbReference>
<dbReference type="Proteomes" id="UP000041314">
    <property type="component" value="Unassembled WGS sequence"/>
</dbReference>
<proteinExistence type="predicted"/>
<name>A0A655BR60_SALET</name>
<evidence type="ECO:0000313" key="1">
    <source>
        <dbReference type="EMBL" id="CNT71211.1"/>
    </source>
</evidence>
<gene>
    <name evidence="2" type="ORF">ERS008198_01553</name>
    <name evidence="1" type="ORF">ERS008207_00685</name>
</gene>
<evidence type="ECO:0000313" key="4">
    <source>
        <dbReference type="Proteomes" id="UP000042394"/>
    </source>
</evidence>
<sequence>MLRILTEKIIHPPGVRKIAQGELYRVIREVIVEFNFFHDRTLKGSPERVIIVQIAIADPQPLQRVVARFLDMRSQANLFGFGDNAFLFCRGVNLFDAQIAVIVPPDQ</sequence>
<evidence type="ECO:0000313" key="2">
    <source>
        <dbReference type="EMBL" id="CNT96687.1"/>
    </source>
</evidence>
<reference evidence="3 4" key="1">
    <citation type="submission" date="2015-03" db="EMBL/GenBank/DDBJ databases">
        <authorList>
            <consortium name="Pathogen Informatics"/>
        </authorList>
    </citation>
    <scope>NUCLEOTIDE SEQUENCE [LARGE SCALE GENOMIC DNA]</scope>
    <source>
        <strain evidence="2 3">A1104</strain>
        <strain evidence="1 4">D4891</strain>
    </source>
</reference>
<dbReference type="EMBL" id="CQPD01000005">
    <property type="protein sequence ID" value="CNT71211.1"/>
    <property type="molecule type" value="Genomic_DNA"/>
</dbReference>
<organism evidence="1 4">
    <name type="scientific">Salmonella enterica subsp. enterica serovar Bovismorbificans</name>
    <dbReference type="NCBI Taxonomy" id="58097"/>
    <lineage>
        <taxon>Bacteria</taxon>
        <taxon>Pseudomonadati</taxon>
        <taxon>Pseudomonadota</taxon>
        <taxon>Gammaproteobacteria</taxon>
        <taxon>Enterobacterales</taxon>
        <taxon>Enterobacteriaceae</taxon>
        <taxon>Salmonella</taxon>
    </lineage>
</organism>